<organism evidence="2 3">
    <name type="scientific">Thalassiosira oceanica</name>
    <name type="common">Marine diatom</name>
    <dbReference type="NCBI Taxonomy" id="159749"/>
    <lineage>
        <taxon>Eukaryota</taxon>
        <taxon>Sar</taxon>
        <taxon>Stramenopiles</taxon>
        <taxon>Ochrophyta</taxon>
        <taxon>Bacillariophyta</taxon>
        <taxon>Coscinodiscophyceae</taxon>
        <taxon>Thalassiosirophycidae</taxon>
        <taxon>Thalassiosirales</taxon>
        <taxon>Thalassiosiraceae</taxon>
        <taxon>Thalassiosira</taxon>
    </lineage>
</organism>
<evidence type="ECO:0000313" key="2">
    <source>
        <dbReference type="EMBL" id="EJK63811.1"/>
    </source>
</evidence>
<gene>
    <name evidence="2" type="ORF">THAOC_15513</name>
</gene>
<proteinExistence type="predicted"/>
<keyword evidence="3" id="KW-1185">Reference proteome</keyword>
<dbReference type="EMBL" id="AGNL01018002">
    <property type="protein sequence ID" value="EJK63811.1"/>
    <property type="molecule type" value="Genomic_DNA"/>
</dbReference>
<dbReference type="AlphaFoldDB" id="K0SRY8"/>
<evidence type="ECO:0000256" key="1">
    <source>
        <dbReference type="SAM" id="MobiDB-lite"/>
    </source>
</evidence>
<feature type="region of interest" description="Disordered" evidence="1">
    <location>
        <begin position="1"/>
        <end position="30"/>
    </location>
</feature>
<comment type="caution">
    <text evidence="2">The sequence shown here is derived from an EMBL/GenBank/DDBJ whole genome shotgun (WGS) entry which is preliminary data.</text>
</comment>
<accession>K0SRY8</accession>
<protein>
    <submittedName>
        <fullName evidence="2">Uncharacterized protein</fullName>
    </submittedName>
</protein>
<dbReference type="Proteomes" id="UP000266841">
    <property type="component" value="Unassembled WGS sequence"/>
</dbReference>
<evidence type="ECO:0000313" key="3">
    <source>
        <dbReference type="Proteomes" id="UP000266841"/>
    </source>
</evidence>
<feature type="compositionally biased region" description="Low complexity" evidence="1">
    <location>
        <begin position="14"/>
        <end position="25"/>
    </location>
</feature>
<feature type="non-terminal residue" evidence="2">
    <location>
        <position position="1"/>
    </location>
</feature>
<name>K0SRY8_THAOC</name>
<sequence length="102" mass="11430">SGRHYLDVPQTQPSSARLQRQQAGRGRLKPGVRQNRVTTALGARRFLGLPLRNATCLLASTPCSSAFNQLWRWGPGRSRLSSSSWSARRQIEFLVELKTSHT</sequence>
<reference evidence="2 3" key="1">
    <citation type="journal article" date="2012" name="Genome Biol.">
        <title>Genome and low-iron response of an oceanic diatom adapted to chronic iron limitation.</title>
        <authorList>
            <person name="Lommer M."/>
            <person name="Specht M."/>
            <person name="Roy A.S."/>
            <person name="Kraemer L."/>
            <person name="Andreson R."/>
            <person name="Gutowska M.A."/>
            <person name="Wolf J."/>
            <person name="Bergner S.V."/>
            <person name="Schilhabel M.B."/>
            <person name="Klostermeier U.C."/>
            <person name="Beiko R.G."/>
            <person name="Rosenstiel P."/>
            <person name="Hippler M."/>
            <person name="Laroche J."/>
        </authorList>
    </citation>
    <scope>NUCLEOTIDE SEQUENCE [LARGE SCALE GENOMIC DNA]</scope>
    <source>
        <strain evidence="2 3">CCMP1005</strain>
    </source>
</reference>